<evidence type="ECO:0000256" key="5">
    <source>
        <dbReference type="ARBA" id="ARBA00022975"/>
    </source>
</evidence>
<dbReference type="GO" id="GO:0000287">
    <property type="term" value="F:magnesium ion binding"/>
    <property type="evidence" value="ECO:0007669"/>
    <property type="project" value="UniProtKB-UniRule"/>
</dbReference>
<dbReference type="InterPro" id="IPR004467">
    <property type="entry name" value="Or_phspho_trans_dom"/>
</dbReference>
<comment type="similarity">
    <text evidence="6">Belongs to the purine/pyrimidine phosphoribosyltransferase family. PyrE subfamily.</text>
</comment>
<dbReference type="PANTHER" id="PTHR19278">
    <property type="entry name" value="OROTATE PHOSPHORIBOSYLTRANSFERASE"/>
    <property type="match status" value="1"/>
</dbReference>
<reference evidence="7 8" key="1">
    <citation type="submission" date="2020-08" db="EMBL/GenBank/DDBJ databases">
        <title>Bridging the membrane lipid divide: bacteria of the FCB group superphylum have the potential to synthesize archaeal ether lipids.</title>
        <authorList>
            <person name="Villanueva L."/>
            <person name="Von Meijenfeldt F.A.B."/>
            <person name="Westbye A.B."/>
            <person name="Yadav S."/>
            <person name="Hopmans E.C."/>
            <person name="Dutilh B.E."/>
            <person name="Sinninghe Damste J.S."/>
        </authorList>
    </citation>
    <scope>NUCLEOTIDE SEQUENCE [LARGE SCALE GENOMIC DNA]</scope>
    <source>
        <strain evidence="7">NIOZ-UU36</strain>
    </source>
</reference>
<evidence type="ECO:0000313" key="7">
    <source>
        <dbReference type="EMBL" id="MBC8336539.1"/>
    </source>
</evidence>
<dbReference type="EC" id="2.4.2.10" evidence="2 6"/>
<comment type="caution">
    <text evidence="7">The sequence shown here is derived from an EMBL/GenBank/DDBJ whole genome shotgun (WGS) entry which is preliminary data.</text>
</comment>
<keyword evidence="5 6" id="KW-0665">Pyrimidine biosynthesis</keyword>
<organism evidence="7 8">
    <name type="scientific">Candidatus Desulfolinea nitratireducens</name>
    <dbReference type="NCBI Taxonomy" id="2841698"/>
    <lineage>
        <taxon>Bacteria</taxon>
        <taxon>Bacillati</taxon>
        <taxon>Chloroflexota</taxon>
        <taxon>Anaerolineae</taxon>
        <taxon>Anaerolineales</taxon>
        <taxon>Anaerolineales incertae sedis</taxon>
        <taxon>Candidatus Desulfolinea</taxon>
    </lineage>
</organism>
<feature type="binding site" description="in other chain" evidence="6">
    <location>
        <begin position="121"/>
        <end position="129"/>
    </location>
    <ligand>
        <name>5-phospho-alpha-D-ribose 1-diphosphate</name>
        <dbReference type="ChEBI" id="CHEBI:58017"/>
        <note>ligand shared between dimeric partners</note>
    </ligand>
</feature>
<feature type="binding site" evidence="6">
    <location>
        <position position="99"/>
    </location>
    <ligand>
        <name>5-phospho-alpha-D-ribose 1-diphosphate</name>
        <dbReference type="ChEBI" id="CHEBI:58017"/>
        <note>ligand shared between dimeric partners</note>
    </ligand>
</feature>
<dbReference type="GO" id="GO:0004590">
    <property type="term" value="F:orotidine-5'-phosphate decarboxylase activity"/>
    <property type="evidence" value="ECO:0007669"/>
    <property type="project" value="TreeGrafter"/>
</dbReference>
<dbReference type="EMBL" id="JACNJN010000170">
    <property type="protein sequence ID" value="MBC8336539.1"/>
    <property type="molecule type" value="Genomic_DNA"/>
</dbReference>
<dbReference type="CDD" id="cd06223">
    <property type="entry name" value="PRTases_typeI"/>
    <property type="match status" value="1"/>
</dbReference>
<feature type="binding site" evidence="6">
    <location>
        <position position="125"/>
    </location>
    <ligand>
        <name>orotate</name>
        <dbReference type="ChEBI" id="CHEBI:30839"/>
    </ligand>
</feature>
<evidence type="ECO:0000256" key="4">
    <source>
        <dbReference type="ARBA" id="ARBA00022679"/>
    </source>
</evidence>
<evidence type="ECO:0000313" key="8">
    <source>
        <dbReference type="Proteomes" id="UP000614469"/>
    </source>
</evidence>
<dbReference type="UniPathway" id="UPA00070">
    <property type="reaction ID" value="UER00119"/>
</dbReference>
<comment type="catalytic activity">
    <reaction evidence="6">
        <text>orotidine 5'-phosphate + diphosphate = orotate + 5-phospho-alpha-D-ribose 1-diphosphate</text>
        <dbReference type="Rhea" id="RHEA:10380"/>
        <dbReference type="ChEBI" id="CHEBI:30839"/>
        <dbReference type="ChEBI" id="CHEBI:33019"/>
        <dbReference type="ChEBI" id="CHEBI:57538"/>
        <dbReference type="ChEBI" id="CHEBI:58017"/>
        <dbReference type="EC" id="2.4.2.10"/>
    </reaction>
</comment>
<dbReference type="AlphaFoldDB" id="A0A8J6TK54"/>
<dbReference type="InterPro" id="IPR029057">
    <property type="entry name" value="PRTase-like"/>
</dbReference>
<keyword evidence="6" id="KW-0460">Magnesium</keyword>
<comment type="cofactor">
    <cofactor evidence="6">
        <name>Mg(2+)</name>
        <dbReference type="ChEBI" id="CHEBI:18420"/>
    </cofactor>
</comment>
<sequence>MKKLNSSTQSLADGLLKAGCVKFGKFTLKSGQKSPIYIDLRRLVAFPELLKDVAAAYAEILNNLEFDQLAALPYAAMPIGTAISLHGGWPMIYPRKEVKGYGTKVEVEGVYDAGQRAVVIDDLISSGGSKLEGIQKLNQAGLEVKDIVVLIDRQSAGVDFMGEHGYSLHSVFTLPQMLDLWEQSEKVGKEKIDAAREFLLRS</sequence>
<dbReference type="GO" id="GO:0044205">
    <property type="term" value="P:'de novo' UMP biosynthetic process"/>
    <property type="evidence" value="ECO:0007669"/>
    <property type="project" value="UniProtKB-UniRule"/>
</dbReference>
<comment type="pathway">
    <text evidence="1 6">Pyrimidine metabolism; UMP biosynthesis via de novo pathway; UMP from orotate: step 1/2.</text>
</comment>
<evidence type="ECO:0000256" key="1">
    <source>
        <dbReference type="ARBA" id="ARBA00004889"/>
    </source>
</evidence>
<dbReference type="PANTHER" id="PTHR19278:SF9">
    <property type="entry name" value="URIDINE 5'-MONOPHOSPHATE SYNTHASE"/>
    <property type="match status" value="1"/>
</dbReference>
<accession>A0A8J6TK54</accession>
<dbReference type="GO" id="GO:0019856">
    <property type="term" value="P:pyrimidine nucleobase biosynthetic process"/>
    <property type="evidence" value="ECO:0007669"/>
    <property type="project" value="TreeGrafter"/>
</dbReference>
<dbReference type="GO" id="GO:0004588">
    <property type="term" value="F:orotate phosphoribosyltransferase activity"/>
    <property type="evidence" value="ECO:0007669"/>
    <property type="project" value="UniProtKB-UniRule"/>
</dbReference>
<dbReference type="InterPro" id="IPR000836">
    <property type="entry name" value="PRTase_dom"/>
</dbReference>
<feature type="binding site" description="in other chain" evidence="6">
    <location>
        <position position="96"/>
    </location>
    <ligand>
        <name>5-phospho-alpha-D-ribose 1-diphosphate</name>
        <dbReference type="ChEBI" id="CHEBI:58017"/>
        <note>ligand shared between dimeric partners</note>
    </ligand>
</feature>
<dbReference type="Proteomes" id="UP000614469">
    <property type="component" value="Unassembled WGS sequence"/>
</dbReference>
<feature type="binding site" evidence="6">
    <location>
        <position position="153"/>
    </location>
    <ligand>
        <name>orotate</name>
        <dbReference type="ChEBI" id="CHEBI:30839"/>
    </ligand>
</feature>
<evidence type="ECO:0000256" key="6">
    <source>
        <dbReference type="HAMAP-Rule" id="MF_01208"/>
    </source>
</evidence>
<dbReference type="SUPFAM" id="SSF53271">
    <property type="entry name" value="PRTase-like"/>
    <property type="match status" value="1"/>
</dbReference>
<evidence type="ECO:0000256" key="3">
    <source>
        <dbReference type="ARBA" id="ARBA00022676"/>
    </source>
</evidence>
<dbReference type="NCBIfam" id="TIGR00336">
    <property type="entry name" value="pyrE"/>
    <property type="match status" value="1"/>
</dbReference>
<dbReference type="InterPro" id="IPR023031">
    <property type="entry name" value="OPRT"/>
</dbReference>
<comment type="subunit">
    <text evidence="6">Homodimer.</text>
</comment>
<keyword evidence="4 6" id="KW-0808">Transferase</keyword>
<comment type="function">
    <text evidence="6">Catalyzes the transfer of a ribosyl phosphate group from 5-phosphoribose 1-diphosphate to orotate, leading to the formation of orotidine monophosphate (OMP).</text>
</comment>
<protein>
    <recommendedName>
        <fullName evidence="2 6">Orotate phosphoribosyltransferase</fullName>
        <shortName evidence="6">OPRT</shortName>
        <shortName evidence="6">OPRTase</shortName>
        <ecNumber evidence="2 6">2.4.2.10</ecNumber>
    </recommendedName>
</protein>
<feature type="binding site" description="in other chain" evidence="6">
    <location>
        <position position="29"/>
    </location>
    <ligand>
        <name>5-phospho-alpha-D-ribose 1-diphosphate</name>
        <dbReference type="ChEBI" id="CHEBI:58017"/>
        <note>ligand shared between dimeric partners</note>
    </ligand>
</feature>
<proteinExistence type="inferred from homology"/>
<dbReference type="HAMAP" id="MF_01208">
    <property type="entry name" value="PyrE"/>
    <property type="match status" value="1"/>
</dbReference>
<comment type="caution">
    <text evidence="6">Lacks conserved residue(s) required for the propagation of feature annotation.</text>
</comment>
<name>A0A8J6TK54_9CHLR</name>
<keyword evidence="3 6" id="KW-0328">Glycosyltransferase</keyword>
<evidence type="ECO:0000256" key="2">
    <source>
        <dbReference type="ARBA" id="ARBA00011971"/>
    </source>
</evidence>
<dbReference type="Gene3D" id="3.40.50.2020">
    <property type="match status" value="1"/>
</dbReference>
<gene>
    <name evidence="6 7" type="primary">pyrE</name>
    <name evidence="7" type="ORF">H8E29_14855</name>
</gene>
<feature type="binding site" evidence="6">
    <location>
        <position position="95"/>
    </location>
    <ligand>
        <name>5-phospho-alpha-D-ribose 1-diphosphate</name>
        <dbReference type="ChEBI" id="CHEBI:58017"/>
        <note>ligand shared between dimeric partners</note>
    </ligand>
</feature>